<keyword evidence="2" id="KW-1185">Reference proteome</keyword>
<accession>A0AAP0WPN6</accession>
<protein>
    <submittedName>
        <fullName evidence="1">Uncharacterized protein</fullName>
    </submittedName>
</protein>
<dbReference type="EMBL" id="JBBPBK010000011">
    <property type="protein sequence ID" value="KAK9274538.1"/>
    <property type="molecule type" value="Genomic_DNA"/>
</dbReference>
<comment type="caution">
    <text evidence="1">The sequence shown here is derived from an EMBL/GenBank/DDBJ whole genome shotgun (WGS) entry which is preliminary data.</text>
</comment>
<proteinExistence type="predicted"/>
<dbReference type="AlphaFoldDB" id="A0AAP0WPN6"/>
<evidence type="ECO:0000313" key="1">
    <source>
        <dbReference type="EMBL" id="KAK9274538.1"/>
    </source>
</evidence>
<gene>
    <name evidence="1" type="ORF">L1049_021787</name>
</gene>
<organism evidence="1 2">
    <name type="scientific">Liquidambar formosana</name>
    <name type="common">Formosan gum</name>
    <dbReference type="NCBI Taxonomy" id="63359"/>
    <lineage>
        <taxon>Eukaryota</taxon>
        <taxon>Viridiplantae</taxon>
        <taxon>Streptophyta</taxon>
        <taxon>Embryophyta</taxon>
        <taxon>Tracheophyta</taxon>
        <taxon>Spermatophyta</taxon>
        <taxon>Magnoliopsida</taxon>
        <taxon>eudicotyledons</taxon>
        <taxon>Gunneridae</taxon>
        <taxon>Pentapetalae</taxon>
        <taxon>Saxifragales</taxon>
        <taxon>Altingiaceae</taxon>
        <taxon>Liquidambar</taxon>
    </lineage>
</organism>
<sequence>MKSSPCWSISKLLLFTTSRGRSIVWRIGRQRAGWIGWCLSSPGLDFYLCLASSRVFFDGKESAVDAGQSGVDLMCKEVRLTCLSLLAHAAVSKSSWESWCRRVDLVCFFFFHALYRSHLYSCHF</sequence>
<dbReference type="Proteomes" id="UP001415857">
    <property type="component" value="Unassembled WGS sequence"/>
</dbReference>
<reference evidence="1 2" key="1">
    <citation type="journal article" date="2024" name="Plant J.">
        <title>Genome sequences and population genomics reveal climatic adaptation and genomic divergence between two closely related sweetgum species.</title>
        <authorList>
            <person name="Xu W.Q."/>
            <person name="Ren C.Q."/>
            <person name="Zhang X.Y."/>
            <person name="Comes H.P."/>
            <person name="Liu X.H."/>
            <person name="Li Y.G."/>
            <person name="Kettle C.J."/>
            <person name="Jalonen R."/>
            <person name="Gaisberger H."/>
            <person name="Ma Y.Z."/>
            <person name="Qiu Y.X."/>
        </authorList>
    </citation>
    <scope>NUCLEOTIDE SEQUENCE [LARGE SCALE GENOMIC DNA]</scope>
    <source>
        <strain evidence="1">Hangzhou</strain>
    </source>
</reference>
<evidence type="ECO:0000313" key="2">
    <source>
        <dbReference type="Proteomes" id="UP001415857"/>
    </source>
</evidence>
<name>A0AAP0WPN6_LIQFO</name>